<dbReference type="Proteomes" id="UP000271162">
    <property type="component" value="Unassembled WGS sequence"/>
</dbReference>
<dbReference type="WBParaSite" id="NBR_0000018101-mRNA-1">
    <property type="protein sequence ID" value="NBR_0000018101-mRNA-1"/>
    <property type="gene ID" value="NBR_0000018101"/>
</dbReference>
<evidence type="ECO:0000256" key="1">
    <source>
        <dbReference type="SAM" id="SignalP"/>
    </source>
</evidence>
<dbReference type="Pfam" id="PF23003">
    <property type="entry name" value="Fn1_2"/>
    <property type="match status" value="3"/>
</dbReference>
<proteinExistence type="predicted"/>
<reference evidence="3 4" key="2">
    <citation type="submission" date="2018-11" db="EMBL/GenBank/DDBJ databases">
        <authorList>
            <consortium name="Pathogen Informatics"/>
        </authorList>
    </citation>
    <scope>NUCLEOTIDE SEQUENCE [LARGE SCALE GENOMIC DNA]</scope>
</reference>
<keyword evidence="1" id="KW-0732">Signal</keyword>
<dbReference type="InterPro" id="IPR055119">
    <property type="entry name" value="Mig18_Fn1"/>
</dbReference>
<dbReference type="PANTHER" id="PTHR35572:SF4">
    <property type="entry name" value="PROTEIN CBG15747"/>
    <property type="match status" value="1"/>
</dbReference>
<sequence>MCQFFSGSAILCISMIHIFLPLLLVPLVQCVVNREDRQIILTAHGMSMDDVENRIVIPIQDGRIPPLPCIMANAGKFEHGQTFTNKNFHYQCQNGTAEVVACIADDQSVIQLGRTFVKNGIMHKCTIVGDSVTYEQEAMCFDNGIHYSIGDTFRNGSFRLTCGRDGIVIEGCYLQNSGDYLMAGESRIVGRQRHQCEVLGDGRVRYQVKVIGCVRDGQQYNIAQVFTDKHVRYQCKNDGSLDVLGCVDDGLFLDLGRDLLINGMVHRCYQVDTTTYYHKRHVSRCTKRHLRQLHRLRAL</sequence>
<feature type="domain" description="Abnormal cell migration protein 18-like fibronectin type I" evidence="2">
    <location>
        <begin position="212"/>
        <end position="274"/>
    </location>
</feature>
<dbReference type="PANTHER" id="PTHR35572">
    <property type="entry name" value="PROTEIN CBG04538-RELATED"/>
    <property type="match status" value="1"/>
</dbReference>
<evidence type="ECO:0000259" key="2">
    <source>
        <dbReference type="Pfam" id="PF23003"/>
    </source>
</evidence>
<name>A0A0N4XCK0_NIPBR</name>
<dbReference type="AlphaFoldDB" id="A0A0N4XCK0"/>
<protein>
    <submittedName>
        <fullName evidence="5">Beta_helix domain-containing protein</fullName>
    </submittedName>
</protein>
<organism evidence="5">
    <name type="scientific">Nippostrongylus brasiliensis</name>
    <name type="common">Rat hookworm</name>
    <dbReference type="NCBI Taxonomy" id="27835"/>
    <lineage>
        <taxon>Eukaryota</taxon>
        <taxon>Metazoa</taxon>
        <taxon>Ecdysozoa</taxon>
        <taxon>Nematoda</taxon>
        <taxon>Chromadorea</taxon>
        <taxon>Rhabditida</taxon>
        <taxon>Rhabditina</taxon>
        <taxon>Rhabditomorpha</taxon>
        <taxon>Strongyloidea</taxon>
        <taxon>Heligmosomidae</taxon>
        <taxon>Nippostrongylus</taxon>
    </lineage>
</organism>
<dbReference type="OMA" id="RYQCKND"/>
<evidence type="ECO:0000313" key="5">
    <source>
        <dbReference type="WBParaSite" id="NBR_0000018101-mRNA-1"/>
    </source>
</evidence>
<dbReference type="STRING" id="27835.A0A0N4XCK0"/>
<feature type="signal peptide" evidence="1">
    <location>
        <begin position="1"/>
        <end position="30"/>
    </location>
</feature>
<dbReference type="EMBL" id="UYSL01000053">
    <property type="protein sequence ID" value="VDL62507.1"/>
    <property type="molecule type" value="Genomic_DNA"/>
</dbReference>
<feature type="chain" id="PRO_5043124549" evidence="1">
    <location>
        <begin position="31"/>
        <end position="299"/>
    </location>
</feature>
<feature type="domain" description="Abnormal cell migration protein 18-like fibronectin type I" evidence="2">
    <location>
        <begin position="140"/>
        <end position="203"/>
    </location>
</feature>
<gene>
    <name evidence="3" type="ORF">NBR_LOCUS182</name>
</gene>
<dbReference type="InterPro" id="IPR040282">
    <property type="entry name" value="Mig-18-like"/>
</dbReference>
<keyword evidence="4" id="KW-1185">Reference proteome</keyword>
<evidence type="ECO:0000313" key="4">
    <source>
        <dbReference type="Proteomes" id="UP000271162"/>
    </source>
</evidence>
<reference evidence="5" key="1">
    <citation type="submission" date="2017-02" db="UniProtKB">
        <authorList>
            <consortium name="WormBaseParasite"/>
        </authorList>
    </citation>
    <scope>IDENTIFICATION</scope>
</reference>
<accession>A0A0N4XCK0</accession>
<feature type="domain" description="Abnormal cell migration protein 18-like fibronectin type I" evidence="2">
    <location>
        <begin position="69"/>
        <end position="132"/>
    </location>
</feature>
<evidence type="ECO:0000313" key="3">
    <source>
        <dbReference type="EMBL" id="VDL62507.1"/>
    </source>
</evidence>